<keyword evidence="12" id="KW-0472">Membrane</keyword>
<keyword evidence="16" id="KW-1185">Reference proteome</keyword>
<evidence type="ECO:0000259" key="13">
    <source>
        <dbReference type="PROSITE" id="PS50089"/>
    </source>
</evidence>
<evidence type="ECO:0000256" key="1">
    <source>
        <dbReference type="ARBA" id="ARBA00001798"/>
    </source>
</evidence>
<evidence type="ECO:0000256" key="12">
    <source>
        <dbReference type="SAM" id="Phobius"/>
    </source>
</evidence>
<dbReference type="InterPro" id="IPR044066">
    <property type="entry name" value="TRIAD_supradom"/>
</dbReference>
<feature type="transmembrane region" description="Helical" evidence="12">
    <location>
        <begin position="350"/>
        <end position="372"/>
    </location>
</feature>
<dbReference type="PROSITE" id="PS50089">
    <property type="entry name" value="ZF_RING_2"/>
    <property type="match status" value="1"/>
</dbReference>
<dbReference type="SMART" id="SM00184">
    <property type="entry name" value="RING"/>
    <property type="match status" value="2"/>
</dbReference>
<evidence type="ECO:0000313" key="15">
    <source>
        <dbReference type="Ensembl" id="ENSLLTP00000002229.1"/>
    </source>
</evidence>
<reference evidence="15" key="1">
    <citation type="submission" date="2025-08" db="UniProtKB">
        <authorList>
            <consortium name="Ensembl"/>
        </authorList>
    </citation>
    <scope>IDENTIFICATION</scope>
</reference>
<dbReference type="Proteomes" id="UP000694406">
    <property type="component" value="Unplaced"/>
</dbReference>
<feature type="transmembrane region" description="Helical" evidence="12">
    <location>
        <begin position="297"/>
        <end position="329"/>
    </location>
</feature>
<evidence type="ECO:0000256" key="7">
    <source>
        <dbReference type="ARBA" id="ARBA00022771"/>
    </source>
</evidence>
<evidence type="ECO:0000256" key="2">
    <source>
        <dbReference type="ARBA" id="ARBA00004906"/>
    </source>
</evidence>
<dbReference type="PROSITE" id="PS51873">
    <property type="entry name" value="TRIAD"/>
    <property type="match status" value="1"/>
</dbReference>
<evidence type="ECO:0000256" key="10">
    <source>
        <dbReference type="PROSITE-ProRule" id="PRU00175"/>
    </source>
</evidence>
<dbReference type="Gene3D" id="1.20.120.1750">
    <property type="match status" value="1"/>
</dbReference>
<keyword evidence="4" id="KW-0808">Transferase</keyword>
<evidence type="ECO:0000256" key="9">
    <source>
        <dbReference type="ARBA" id="ARBA00022833"/>
    </source>
</evidence>
<evidence type="ECO:0000256" key="3">
    <source>
        <dbReference type="ARBA" id="ARBA00012251"/>
    </source>
</evidence>
<dbReference type="CDD" id="cd20355">
    <property type="entry name" value="Rcat_RBR_RNF19"/>
    <property type="match status" value="1"/>
</dbReference>
<feature type="domain" description="RING-type" evidence="13">
    <location>
        <begin position="67"/>
        <end position="114"/>
    </location>
</feature>
<evidence type="ECO:0000256" key="4">
    <source>
        <dbReference type="ARBA" id="ARBA00022679"/>
    </source>
</evidence>
<dbReference type="EC" id="2.3.2.31" evidence="3"/>
<keyword evidence="6" id="KW-0677">Repeat</keyword>
<dbReference type="Pfam" id="PF01485">
    <property type="entry name" value="IBR"/>
    <property type="match status" value="2"/>
</dbReference>
<reference evidence="15" key="2">
    <citation type="submission" date="2025-09" db="UniProtKB">
        <authorList>
            <consortium name="Ensembl"/>
        </authorList>
    </citation>
    <scope>IDENTIFICATION</scope>
</reference>
<evidence type="ECO:0000313" key="16">
    <source>
        <dbReference type="Proteomes" id="UP000694406"/>
    </source>
</evidence>
<evidence type="ECO:0000256" key="5">
    <source>
        <dbReference type="ARBA" id="ARBA00022723"/>
    </source>
</evidence>
<evidence type="ECO:0000259" key="14">
    <source>
        <dbReference type="PROSITE" id="PS51873"/>
    </source>
</evidence>
<keyword evidence="9" id="KW-0862">Zinc</keyword>
<dbReference type="InterPro" id="IPR051628">
    <property type="entry name" value="LUBAC_E3_Ligases"/>
</dbReference>
<dbReference type="InterPro" id="IPR013083">
    <property type="entry name" value="Znf_RING/FYVE/PHD"/>
</dbReference>
<evidence type="ECO:0000256" key="11">
    <source>
        <dbReference type="SAM" id="MobiDB-lite"/>
    </source>
</evidence>
<dbReference type="GO" id="GO:0061630">
    <property type="term" value="F:ubiquitin protein ligase activity"/>
    <property type="evidence" value="ECO:0007669"/>
    <property type="project" value="UniProtKB-EC"/>
</dbReference>
<keyword evidence="12" id="KW-1133">Transmembrane helix</keyword>
<keyword evidence="12" id="KW-0812">Transmembrane</keyword>
<dbReference type="GO" id="GO:0008270">
    <property type="term" value="F:zinc ion binding"/>
    <property type="evidence" value="ECO:0007669"/>
    <property type="project" value="UniProtKB-KW"/>
</dbReference>
<dbReference type="InterPro" id="IPR001841">
    <property type="entry name" value="Znf_RING"/>
</dbReference>
<dbReference type="InterPro" id="IPR002867">
    <property type="entry name" value="IBR_dom"/>
</dbReference>
<evidence type="ECO:0000256" key="6">
    <source>
        <dbReference type="ARBA" id="ARBA00022737"/>
    </source>
</evidence>
<feature type="compositionally biased region" description="Basic and acidic residues" evidence="11">
    <location>
        <begin position="30"/>
        <end position="43"/>
    </location>
</feature>
<dbReference type="AlphaFoldDB" id="A0A8C5WNK3"/>
<dbReference type="SMART" id="SM00647">
    <property type="entry name" value="IBR"/>
    <property type="match status" value="2"/>
</dbReference>
<dbReference type="GeneTree" id="ENSGT00940000165084"/>
<name>A0A8C5WNK3_LATLA</name>
<keyword evidence="5" id="KW-0479">Metal-binding</keyword>
<keyword evidence="8" id="KW-0833">Ubl conjugation pathway</keyword>
<organism evidence="15 16">
    <name type="scientific">Laticauda laticaudata</name>
    <name type="common">Blue-ringed sea krait</name>
    <name type="synonym">Blue-lipped sea krait</name>
    <dbReference type="NCBI Taxonomy" id="8630"/>
    <lineage>
        <taxon>Eukaryota</taxon>
        <taxon>Metazoa</taxon>
        <taxon>Chordata</taxon>
        <taxon>Craniata</taxon>
        <taxon>Vertebrata</taxon>
        <taxon>Euteleostomi</taxon>
        <taxon>Lepidosauria</taxon>
        <taxon>Squamata</taxon>
        <taxon>Bifurcata</taxon>
        <taxon>Unidentata</taxon>
        <taxon>Episquamata</taxon>
        <taxon>Toxicofera</taxon>
        <taxon>Serpentes</taxon>
        <taxon>Colubroidea</taxon>
        <taxon>Elapidae</taxon>
        <taxon>Laticaudinae</taxon>
        <taxon>Laticauda</taxon>
    </lineage>
</organism>
<dbReference type="FunFam" id="3.30.40.10:FF:000424">
    <property type="entry name" value="RBR-type E3 ubiquitin transferase"/>
    <property type="match status" value="1"/>
</dbReference>
<feature type="compositionally biased region" description="Acidic residues" evidence="11">
    <location>
        <begin position="49"/>
        <end position="60"/>
    </location>
</feature>
<dbReference type="SUPFAM" id="SSF57850">
    <property type="entry name" value="RING/U-box"/>
    <property type="match status" value="3"/>
</dbReference>
<evidence type="ECO:0000256" key="8">
    <source>
        <dbReference type="ARBA" id="ARBA00022786"/>
    </source>
</evidence>
<sequence>MKRPRVGPASLGVLSLFGRKPQAMSEPLGEPERPPLDRAEETRVALMLPEEEEEEEEEKEQEDLVECPLCLLAQPAAAFPALSSCAHLSCLACLQQYLRIEISESRVQLACPHCPALLQPAEIHQLLPEAGLRDKYEEYLLRRLLVADPGTRWCPAPDCSYAVIAYGCAECPRLVCGRQDCKTEFCYHCRQPWHPNSSCEQAWREWKQQSPLGVVELSTQLIWKEEAAHNPDTIKVCPRCGAFIMKINDGSCNRMNCTVCGCLFCWLCMQEITDVHFLSPSGCTFWGKKPWSRTRKLLWQLGMVLGAPMVISIVAGIAVPVITLGIPIYTGKKVLNHGRKSKLSGCQQCLSVASSIFLSLFVSPVITAVTVVNELLAVLPTPMVPEKGASASIPHSSNSQHEEPCQKDWKSESASTVALAGSMLSEAQETSHRDGLNMVEVEVEIETQPQAAGEHSLCSAASGHSFSADSLAYTSDGCSLAGVMTE</sequence>
<dbReference type="PANTHER" id="PTHR22770">
    <property type="entry name" value="UBIQUITIN CONJUGATING ENZYME 7 INTERACTING PROTEIN-RELATED"/>
    <property type="match status" value="1"/>
</dbReference>
<comment type="pathway">
    <text evidence="2">Protein modification; protein ubiquitination.</text>
</comment>
<dbReference type="FunFam" id="1.20.120.1750:FF:000017">
    <property type="entry name" value="RBR-type E3 ubiquitin transferase"/>
    <property type="match status" value="1"/>
</dbReference>
<accession>A0A8C5WNK3</accession>
<feature type="region of interest" description="Disordered" evidence="11">
    <location>
        <begin position="388"/>
        <end position="410"/>
    </location>
</feature>
<dbReference type="Ensembl" id="ENSLLTT00000002322.1">
    <property type="protein sequence ID" value="ENSLLTP00000002229.1"/>
    <property type="gene ID" value="ENSLLTG00000001725.1"/>
</dbReference>
<dbReference type="CDD" id="cd20338">
    <property type="entry name" value="BRcat_RBR_RNF19"/>
    <property type="match status" value="1"/>
</dbReference>
<feature type="compositionally biased region" description="Basic and acidic residues" evidence="11">
    <location>
        <begin position="400"/>
        <end position="410"/>
    </location>
</feature>
<dbReference type="Gene3D" id="3.30.40.10">
    <property type="entry name" value="Zinc/RING finger domain, C3HC4 (zinc finger)"/>
    <property type="match status" value="1"/>
</dbReference>
<feature type="domain" description="RING-type" evidence="14">
    <location>
        <begin position="63"/>
        <end position="287"/>
    </location>
</feature>
<keyword evidence="7 10" id="KW-0863">Zinc-finger</keyword>
<feature type="region of interest" description="Disordered" evidence="11">
    <location>
        <begin position="1"/>
        <end position="60"/>
    </location>
</feature>
<proteinExistence type="predicted"/>
<comment type="catalytic activity">
    <reaction evidence="1">
        <text>[E2 ubiquitin-conjugating enzyme]-S-ubiquitinyl-L-cysteine + [acceptor protein]-L-lysine = [E2 ubiquitin-conjugating enzyme]-L-cysteine + [acceptor protein]-N(6)-ubiquitinyl-L-lysine.</text>
        <dbReference type="EC" id="2.3.2.31"/>
    </reaction>
</comment>
<protein>
    <recommendedName>
        <fullName evidence="3">RBR-type E3 ubiquitin transferase</fullName>
        <ecNumber evidence="3">2.3.2.31</ecNumber>
    </recommendedName>
</protein>